<dbReference type="EMBL" id="BSRZ01000006">
    <property type="protein sequence ID" value="GLW64839.1"/>
    <property type="molecule type" value="Genomic_DNA"/>
</dbReference>
<organism evidence="2 3">
    <name type="scientific">Actinomadura rubrobrunea</name>
    <dbReference type="NCBI Taxonomy" id="115335"/>
    <lineage>
        <taxon>Bacteria</taxon>
        <taxon>Bacillati</taxon>
        <taxon>Actinomycetota</taxon>
        <taxon>Actinomycetes</taxon>
        <taxon>Streptosporangiales</taxon>
        <taxon>Thermomonosporaceae</taxon>
        <taxon>Actinomadura</taxon>
    </lineage>
</organism>
<sequence length="415" mass="45901">MNESGAGAAAPMSREGVDHALRALREEHERIADSLLALEDHQGFRLLKGATLAGETWRRWDAARRGLERMWLLFDACRRVAEEAGRLRARRSRPDHETLVELSALLSGPSVDAPEAEIPLERRTLLGPDRRRLTLDEAVAEMSATFDRVVEVVAAADAAWTALLAPLDELEDRWREAARLAQELDGARHPEVDRLGRELTAYGRLVRGDPLSLVRDGRPDTSRLDRLRASLDALRGSLAEAVRLKRDYERRVADLRASVDGVAEAERLAARARAEALAKIASPAPPDPGPSRAAALRDQVAALEGLRRAGRWTELAGRVAELDAAARRALQEARDERGLSTGLLDRRDELRGRLEAYRAKAARLGLAEDERLTALYERARDLLWSAPCDLRRATMAVADYRRAVRACGSETGTGR</sequence>
<accession>A0A9W6PXG6</accession>
<evidence type="ECO:0000313" key="2">
    <source>
        <dbReference type="EMBL" id="GLW64839.1"/>
    </source>
</evidence>
<dbReference type="RefSeq" id="WP_067907226.1">
    <property type="nucleotide sequence ID" value="NZ_BSRZ01000006.1"/>
</dbReference>
<protein>
    <submittedName>
        <fullName evidence="2">Uncharacterized protein</fullName>
    </submittedName>
</protein>
<comment type="caution">
    <text evidence="2">The sequence shown here is derived from an EMBL/GenBank/DDBJ whole genome shotgun (WGS) entry which is preliminary data.</text>
</comment>
<dbReference type="AlphaFoldDB" id="A0A9W6PXG6"/>
<evidence type="ECO:0000313" key="3">
    <source>
        <dbReference type="Proteomes" id="UP001165124"/>
    </source>
</evidence>
<dbReference type="Proteomes" id="UP001165124">
    <property type="component" value="Unassembled WGS sequence"/>
</dbReference>
<proteinExistence type="predicted"/>
<reference evidence="2" key="1">
    <citation type="submission" date="2023-02" db="EMBL/GenBank/DDBJ databases">
        <title>Actinomadura rubrobrunea NBRC 14622.</title>
        <authorList>
            <person name="Ichikawa N."/>
            <person name="Sato H."/>
            <person name="Tonouchi N."/>
        </authorList>
    </citation>
    <scope>NUCLEOTIDE SEQUENCE</scope>
    <source>
        <strain evidence="2">NBRC 14622</strain>
    </source>
</reference>
<gene>
    <name evidence="2" type="ORF">Arub01_30830</name>
</gene>
<keyword evidence="3" id="KW-1185">Reference proteome</keyword>
<feature type="coiled-coil region" evidence="1">
    <location>
        <begin position="224"/>
        <end position="258"/>
    </location>
</feature>
<keyword evidence="1" id="KW-0175">Coiled coil</keyword>
<evidence type="ECO:0000256" key="1">
    <source>
        <dbReference type="SAM" id="Coils"/>
    </source>
</evidence>
<name>A0A9W6PXG6_9ACTN</name>